<feature type="signal peptide" evidence="1">
    <location>
        <begin position="1"/>
        <end position="18"/>
    </location>
</feature>
<evidence type="ECO:0000256" key="1">
    <source>
        <dbReference type="SAM" id="SignalP"/>
    </source>
</evidence>
<feature type="chain" id="PRO_5035871151" evidence="1">
    <location>
        <begin position="19"/>
        <end position="62"/>
    </location>
</feature>
<protein>
    <submittedName>
        <fullName evidence="2">Uncharacterized protein</fullName>
    </submittedName>
</protein>
<keyword evidence="1" id="KW-0732">Signal</keyword>
<sequence>MTKRAAWRLCWHIRVLVAFLGRNPEKKFSQTKPQKKYIAKLQTEKFEKGFRSVVGATSSSDK</sequence>
<gene>
    <name evidence="2" type="ORF">KC19_2G290100</name>
</gene>
<organism evidence="2 3">
    <name type="scientific">Ceratodon purpureus</name>
    <name type="common">Fire moss</name>
    <name type="synonym">Dicranum purpureum</name>
    <dbReference type="NCBI Taxonomy" id="3225"/>
    <lineage>
        <taxon>Eukaryota</taxon>
        <taxon>Viridiplantae</taxon>
        <taxon>Streptophyta</taxon>
        <taxon>Embryophyta</taxon>
        <taxon>Bryophyta</taxon>
        <taxon>Bryophytina</taxon>
        <taxon>Bryopsida</taxon>
        <taxon>Dicranidae</taxon>
        <taxon>Pseudoditrichales</taxon>
        <taxon>Ditrichaceae</taxon>
        <taxon>Ceratodon</taxon>
    </lineage>
</organism>
<reference evidence="2" key="1">
    <citation type="submission" date="2020-06" db="EMBL/GenBank/DDBJ databases">
        <title>WGS assembly of Ceratodon purpureus strain R40.</title>
        <authorList>
            <person name="Carey S.B."/>
            <person name="Jenkins J."/>
            <person name="Shu S."/>
            <person name="Lovell J.T."/>
            <person name="Sreedasyam A."/>
            <person name="Maumus F."/>
            <person name="Tiley G.P."/>
            <person name="Fernandez-Pozo N."/>
            <person name="Barry K."/>
            <person name="Chen C."/>
            <person name="Wang M."/>
            <person name="Lipzen A."/>
            <person name="Daum C."/>
            <person name="Saski C.A."/>
            <person name="Payton A.C."/>
            <person name="Mcbreen J.C."/>
            <person name="Conrad R.E."/>
            <person name="Kollar L.M."/>
            <person name="Olsson S."/>
            <person name="Huttunen S."/>
            <person name="Landis J.B."/>
            <person name="Wickett N.J."/>
            <person name="Johnson M.G."/>
            <person name="Rensing S.A."/>
            <person name="Grimwood J."/>
            <person name="Schmutz J."/>
            <person name="Mcdaniel S.F."/>
        </authorList>
    </citation>
    <scope>NUCLEOTIDE SEQUENCE</scope>
    <source>
        <strain evidence="2">R40</strain>
    </source>
</reference>
<dbReference type="AlphaFoldDB" id="A0A8T0J293"/>
<proteinExistence type="predicted"/>
<comment type="caution">
    <text evidence="2">The sequence shown here is derived from an EMBL/GenBank/DDBJ whole genome shotgun (WGS) entry which is preliminary data.</text>
</comment>
<accession>A0A8T0J293</accession>
<dbReference type="Proteomes" id="UP000822688">
    <property type="component" value="Chromosome 2"/>
</dbReference>
<name>A0A8T0J293_CERPU</name>
<keyword evidence="3" id="KW-1185">Reference proteome</keyword>
<evidence type="ECO:0000313" key="2">
    <source>
        <dbReference type="EMBL" id="KAG0589078.1"/>
    </source>
</evidence>
<evidence type="ECO:0000313" key="3">
    <source>
        <dbReference type="Proteomes" id="UP000822688"/>
    </source>
</evidence>
<dbReference type="EMBL" id="CM026422">
    <property type="protein sequence ID" value="KAG0589078.1"/>
    <property type="molecule type" value="Genomic_DNA"/>
</dbReference>